<sequence>MIWALGRLLAGDPVPCIGNQPGYKDGGVSCTRRRVSDGERWHSNREKKTLFLSLCLAEVDLNEVRPRTLFTRLERLIRDHQAPRVVIPYKAVVLVDRVQSTKRPGIRPFLVLAEEAVWGLSPRAAARLTARSPVPNIIHLPRRDVLALRPAHLIY</sequence>
<proteinExistence type="predicted"/>
<evidence type="ECO:0000313" key="2">
    <source>
        <dbReference type="Proteomes" id="UP000240760"/>
    </source>
</evidence>
<protein>
    <submittedName>
        <fullName evidence="1">Uncharacterized protein</fullName>
    </submittedName>
</protein>
<evidence type="ECO:0000313" key="1">
    <source>
        <dbReference type="EMBL" id="PTB77382.1"/>
    </source>
</evidence>
<reference evidence="1 2" key="1">
    <citation type="submission" date="2016-07" db="EMBL/GenBank/DDBJ databases">
        <title>Multiple horizontal gene transfer events from other fungi enriched the ability of initially mycotrophic Trichoderma (Ascomycota) to feed on dead plant biomass.</title>
        <authorList>
            <consortium name="DOE Joint Genome Institute"/>
            <person name="Aerts A."/>
            <person name="Atanasova L."/>
            <person name="Chenthamara K."/>
            <person name="Zhang J."/>
            <person name="Grujic M."/>
            <person name="Henrissat B."/>
            <person name="Kuo A."/>
            <person name="Salamov A."/>
            <person name="Lipzen A."/>
            <person name="Labutti K."/>
            <person name="Barry K."/>
            <person name="Miao Y."/>
            <person name="Rahimi M.J."/>
            <person name="Shen Q."/>
            <person name="Grigoriev I.V."/>
            <person name="Kubicek C.P."/>
            <person name="Druzhinina I.S."/>
        </authorList>
    </citation>
    <scope>NUCLEOTIDE SEQUENCE [LARGE SCALE GENOMIC DNA]</scope>
    <source>
        <strain evidence="1 2">ATCC 18648</strain>
    </source>
</reference>
<dbReference type="Proteomes" id="UP000240760">
    <property type="component" value="Unassembled WGS sequence"/>
</dbReference>
<gene>
    <name evidence="1" type="ORF">M440DRAFT_279522</name>
</gene>
<dbReference type="AlphaFoldDB" id="A0A2T4C784"/>
<organism evidence="1 2">
    <name type="scientific">Trichoderma longibrachiatum ATCC 18648</name>
    <dbReference type="NCBI Taxonomy" id="983965"/>
    <lineage>
        <taxon>Eukaryota</taxon>
        <taxon>Fungi</taxon>
        <taxon>Dikarya</taxon>
        <taxon>Ascomycota</taxon>
        <taxon>Pezizomycotina</taxon>
        <taxon>Sordariomycetes</taxon>
        <taxon>Hypocreomycetidae</taxon>
        <taxon>Hypocreales</taxon>
        <taxon>Hypocreaceae</taxon>
        <taxon>Trichoderma</taxon>
    </lineage>
</organism>
<keyword evidence="2" id="KW-1185">Reference proteome</keyword>
<accession>A0A2T4C784</accession>
<name>A0A2T4C784_TRILO</name>
<dbReference type="EMBL" id="KZ679130">
    <property type="protein sequence ID" value="PTB77382.1"/>
    <property type="molecule type" value="Genomic_DNA"/>
</dbReference>